<evidence type="ECO:0000313" key="1">
    <source>
        <dbReference type="EMBL" id="TLV20649.1"/>
    </source>
</evidence>
<comment type="caution">
    <text evidence="1">The sequence shown here is derived from an EMBL/GenBank/DDBJ whole genome shotgun (WGS) entry which is preliminary data.</text>
</comment>
<sequence>MAYNPVPLLTLNSVIFFTSFSDACRQLIEMILVISLMKQMNVLNNERLLMICVKNSLFSDI</sequence>
<protein>
    <submittedName>
        <fullName evidence="1">Uncharacterized protein</fullName>
    </submittedName>
</protein>
<reference evidence="1 2" key="1">
    <citation type="submission" date="2019-05" db="EMBL/GenBank/DDBJ databases">
        <title>Genome sequence of Klebsiella sp strain TOUT106.</title>
        <authorList>
            <person name="Rahi P."/>
            <person name="Chaudhari D."/>
        </authorList>
    </citation>
    <scope>NUCLEOTIDE SEQUENCE [LARGE SCALE GENOMIC DNA]</scope>
    <source>
        <strain evidence="1 2">TOUT106</strain>
    </source>
</reference>
<accession>A0A5R9LKL5</accession>
<dbReference type="EMBL" id="VCHQ01000009">
    <property type="protein sequence ID" value="TLV20649.1"/>
    <property type="molecule type" value="Genomic_DNA"/>
</dbReference>
<name>A0A5R9LKL5_9ENTR</name>
<organism evidence="1 2">
    <name type="scientific">Klebsiella indica</name>
    <dbReference type="NCBI Taxonomy" id="2582917"/>
    <lineage>
        <taxon>Bacteria</taxon>
        <taxon>Pseudomonadati</taxon>
        <taxon>Pseudomonadota</taxon>
        <taxon>Gammaproteobacteria</taxon>
        <taxon>Enterobacterales</taxon>
        <taxon>Enterobacteriaceae</taxon>
        <taxon>Klebsiella/Raoultella group</taxon>
        <taxon>Klebsiella</taxon>
    </lineage>
</organism>
<proteinExistence type="predicted"/>
<keyword evidence="2" id="KW-1185">Reference proteome</keyword>
<dbReference type="Proteomes" id="UP000307430">
    <property type="component" value="Unassembled WGS sequence"/>
</dbReference>
<gene>
    <name evidence="1" type="ORF">FE839_08330</name>
</gene>
<dbReference type="AlphaFoldDB" id="A0A5R9LKL5"/>
<evidence type="ECO:0000313" key="2">
    <source>
        <dbReference type="Proteomes" id="UP000307430"/>
    </source>
</evidence>